<dbReference type="PANTHER" id="PTHR23028:SF53">
    <property type="entry name" value="ACYL_TRANSF_3 DOMAIN-CONTAINING PROTEIN"/>
    <property type="match status" value="1"/>
</dbReference>
<feature type="transmembrane region" description="Helical" evidence="1">
    <location>
        <begin position="226"/>
        <end position="247"/>
    </location>
</feature>
<evidence type="ECO:0000256" key="1">
    <source>
        <dbReference type="SAM" id="Phobius"/>
    </source>
</evidence>
<dbReference type="InterPro" id="IPR050879">
    <property type="entry name" value="Acyltransferase_3"/>
</dbReference>
<protein>
    <submittedName>
        <fullName evidence="3">Acyltransferase</fullName>
    </submittedName>
</protein>
<sequence>MKSVPEGNPLDMPDQARTALLQPEPVLSGTSTPQRTGSTVEGSRPSRIYALDGLRLLAALMVVMFHYMALTGRWPESDSRARFPATYPIAAYGWLGVQLFFLISGFVICMSSWGKPLQSFFVSRVVRLYPAYWFAVIATTVVVTAVPNGLKAQAFSDVLTNLTMFQEPMGVESVDSVYWTLFAELRFYLLFAVVAWRGLTYRRVLFFCCAWAVASALAYQSDDSTIRMIVMPDNSWCFIAGVAFYLMYRFRPNLMLTGIVLFCAAASLPSAHRTWEHAQERLTHPLPDWPVTAIMGACFAVMGLVATGKLSWIKWRWLPYAGALTYPLYLLHEYIGWEIIGALSPQVKPIPLVSGVIALMLAVSWLVHRYVERPLGKRLKQGLQKL</sequence>
<dbReference type="AlphaFoldDB" id="A0AAU2H448"/>
<keyword evidence="3" id="KW-0012">Acyltransferase</keyword>
<feature type="transmembrane region" description="Helical" evidence="1">
    <location>
        <begin position="131"/>
        <end position="150"/>
    </location>
</feature>
<feature type="domain" description="Acyltransferase 3" evidence="2">
    <location>
        <begin position="48"/>
        <end position="368"/>
    </location>
</feature>
<dbReference type="EMBL" id="CP108253">
    <property type="protein sequence ID" value="WTU41990.1"/>
    <property type="molecule type" value="Genomic_DNA"/>
</dbReference>
<keyword evidence="1" id="KW-0812">Transmembrane</keyword>
<feature type="transmembrane region" description="Helical" evidence="1">
    <location>
        <begin position="177"/>
        <end position="196"/>
    </location>
</feature>
<name>A0AAU2H448_9ACTN</name>
<dbReference type="Pfam" id="PF01757">
    <property type="entry name" value="Acyl_transf_3"/>
    <property type="match status" value="1"/>
</dbReference>
<feature type="transmembrane region" description="Helical" evidence="1">
    <location>
        <begin position="349"/>
        <end position="371"/>
    </location>
</feature>
<keyword evidence="1" id="KW-0472">Membrane</keyword>
<gene>
    <name evidence="3" type="ORF">OHV25_21620</name>
</gene>
<reference evidence="3" key="1">
    <citation type="submission" date="2022-10" db="EMBL/GenBank/DDBJ databases">
        <title>The complete genomes of actinobacterial strains from the NBC collection.</title>
        <authorList>
            <person name="Joergensen T.S."/>
            <person name="Alvarez Arevalo M."/>
            <person name="Sterndorff E.B."/>
            <person name="Faurdal D."/>
            <person name="Vuksanovic O."/>
            <person name="Mourched A.-S."/>
            <person name="Charusanti P."/>
            <person name="Shaw S."/>
            <person name="Blin K."/>
            <person name="Weber T."/>
        </authorList>
    </citation>
    <scope>NUCLEOTIDE SEQUENCE</scope>
    <source>
        <strain evidence="3">NBC_00060</strain>
    </source>
</reference>
<dbReference type="GO" id="GO:0009103">
    <property type="term" value="P:lipopolysaccharide biosynthetic process"/>
    <property type="evidence" value="ECO:0007669"/>
    <property type="project" value="TreeGrafter"/>
</dbReference>
<dbReference type="GO" id="GO:0016020">
    <property type="term" value="C:membrane"/>
    <property type="evidence" value="ECO:0007669"/>
    <property type="project" value="TreeGrafter"/>
</dbReference>
<feature type="transmembrane region" description="Helical" evidence="1">
    <location>
        <begin position="254"/>
        <end position="271"/>
    </location>
</feature>
<dbReference type="InterPro" id="IPR002656">
    <property type="entry name" value="Acyl_transf_3_dom"/>
</dbReference>
<dbReference type="GO" id="GO:0016747">
    <property type="term" value="F:acyltransferase activity, transferring groups other than amino-acyl groups"/>
    <property type="evidence" value="ECO:0007669"/>
    <property type="project" value="InterPro"/>
</dbReference>
<evidence type="ECO:0000259" key="2">
    <source>
        <dbReference type="Pfam" id="PF01757"/>
    </source>
</evidence>
<dbReference type="PANTHER" id="PTHR23028">
    <property type="entry name" value="ACETYLTRANSFERASE"/>
    <property type="match status" value="1"/>
</dbReference>
<organism evidence="3">
    <name type="scientific">Streptomyces sp. NBC_00060</name>
    <dbReference type="NCBI Taxonomy" id="2975636"/>
    <lineage>
        <taxon>Bacteria</taxon>
        <taxon>Bacillati</taxon>
        <taxon>Actinomycetota</taxon>
        <taxon>Actinomycetes</taxon>
        <taxon>Kitasatosporales</taxon>
        <taxon>Streptomycetaceae</taxon>
        <taxon>Streptomyces</taxon>
    </lineage>
</organism>
<feature type="transmembrane region" description="Helical" evidence="1">
    <location>
        <begin position="89"/>
        <end position="110"/>
    </location>
</feature>
<keyword evidence="1" id="KW-1133">Transmembrane helix</keyword>
<accession>A0AAU2H448</accession>
<evidence type="ECO:0000313" key="3">
    <source>
        <dbReference type="EMBL" id="WTU41990.1"/>
    </source>
</evidence>
<keyword evidence="3" id="KW-0808">Transferase</keyword>
<feature type="transmembrane region" description="Helical" evidence="1">
    <location>
        <begin position="291"/>
        <end position="310"/>
    </location>
</feature>
<feature type="transmembrane region" description="Helical" evidence="1">
    <location>
        <begin position="203"/>
        <end position="220"/>
    </location>
</feature>
<proteinExistence type="predicted"/>
<feature type="transmembrane region" description="Helical" evidence="1">
    <location>
        <begin position="317"/>
        <end position="337"/>
    </location>
</feature>
<feature type="transmembrane region" description="Helical" evidence="1">
    <location>
        <begin position="48"/>
        <end position="69"/>
    </location>
</feature>